<feature type="region of interest" description="Disordered" evidence="1">
    <location>
        <begin position="148"/>
        <end position="187"/>
    </location>
</feature>
<keyword evidence="3" id="KW-1185">Reference proteome</keyword>
<feature type="compositionally biased region" description="Polar residues" evidence="1">
    <location>
        <begin position="175"/>
        <end position="187"/>
    </location>
</feature>
<reference evidence="2" key="2">
    <citation type="submission" date="2013-10" db="EMBL/GenBank/DDBJ databases">
        <authorList>
            <person name="Aslett M."/>
        </authorList>
    </citation>
    <scope>NUCLEOTIDE SEQUENCE [LARGE SCALE GENOMIC DNA]</scope>
    <source>
        <strain evidence="2">Houghton</strain>
    </source>
</reference>
<evidence type="ECO:0000256" key="1">
    <source>
        <dbReference type="SAM" id="MobiDB-lite"/>
    </source>
</evidence>
<feature type="compositionally biased region" description="Polar residues" evidence="1">
    <location>
        <begin position="34"/>
        <end position="46"/>
    </location>
</feature>
<dbReference type="RefSeq" id="XP_013351096.1">
    <property type="nucleotide sequence ID" value="XM_013495642.1"/>
</dbReference>
<accession>U6JWU1</accession>
<dbReference type="VEuPathDB" id="ToxoDB:EMH_0041610"/>
<feature type="region of interest" description="Disordered" evidence="1">
    <location>
        <begin position="32"/>
        <end position="66"/>
    </location>
</feature>
<protein>
    <submittedName>
        <fullName evidence="2">Uncharacterized protein</fullName>
    </submittedName>
</protein>
<evidence type="ECO:0000313" key="3">
    <source>
        <dbReference type="Proteomes" id="UP000030744"/>
    </source>
</evidence>
<dbReference type="GeneID" id="25378885"/>
<organism evidence="2 3">
    <name type="scientific">Eimeria mitis</name>
    <dbReference type="NCBI Taxonomy" id="44415"/>
    <lineage>
        <taxon>Eukaryota</taxon>
        <taxon>Sar</taxon>
        <taxon>Alveolata</taxon>
        <taxon>Apicomplexa</taxon>
        <taxon>Conoidasida</taxon>
        <taxon>Coccidia</taxon>
        <taxon>Eucoccidiorida</taxon>
        <taxon>Eimeriorina</taxon>
        <taxon>Eimeriidae</taxon>
        <taxon>Eimeria</taxon>
    </lineage>
</organism>
<gene>
    <name evidence="2" type="ORF">EMH_0041610</name>
</gene>
<dbReference type="EMBL" id="HG681414">
    <property type="protein sequence ID" value="CDJ28522.1"/>
    <property type="molecule type" value="Genomic_DNA"/>
</dbReference>
<reference evidence="2" key="1">
    <citation type="submission" date="2013-10" db="EMBL/GenBank/DDBJ databases">
        <title>Genomic analysis of the causative agents of coccidiosis in chickens.</title>
        <authorList>
            <person name="Reid A.J."/>
            <person name="Blake D."/>
            <person name="Billington K."/>
            <person name="Browne H."/>
            <person name="Dunn M."/>
            <person name="Hung S."/>
            <person name="Kawahara F."/>
            <person name="Miranda-Saavedra D."/>
            <person name="Mourier T."/>
            <person name="Nagra H."/>
            <person name="Otto T.D."/>
            <person name="Rawlings N."/>
            <person name="Sanchez A."/>
            <person name="Sanders M."/>
            <person name="Subramaniam C."/>
            <person name="Tay Y."/>
            <person name="Dear P."/>
            <person name="Doerig C."/>
            <person name="Gruber A."/>
            <person name="Parkinson J."/>
            <person name="Shirley M."/>
            <person name="Wan K.L."/>
            <person name="Berriman M."/>
            <person name="Tomley F."/>
            <person name="Pain A."/>
        </authorList>
    </citation>
    <scope>NUCLEOTIDE SEQUENCE [LARGE SCALE GENOMIC DNA]</scope>
    <source>
        <strain evidence="2">Houghton</strain>
    </source>
</reference>
<sequence>MTSHSCSTDSATGIYSKSLGGMPIQLVSDVESVQAGSGNAKPNTSKTHIDDSAKMTPGKLEPTTEEIPLSPAPRLDPVFDTLVDSVLSVGGALDVIYSMETTVLRCSQPVFSGAGHSSQGLSLDDAEVLVKLLGAMAFSLTPSALPCSNEEKQEAAKSGRLLSAITSDDGMDSGAPSNSKTPQTDPP</sequence>
<dbReference type="Proteomes" id="UP000030744">
    <property type="component" value="Unassembled WGS sequence"/>
</dbReference>
<dbReference type="AlphaFoldDB" id="U6JWU1"/>
<proteinExistence type="predicted"/>
<name>U6JWU1_9EIME</name>
<evidence type="ECO:0000313" key="2">
    <source>
        <dbReference type="EMBL" id="CDJ28522.1"/>
    </source>
</evidence>